<dbReference type="STRING" id="1745343.A0A2J6QP95"/>
<dbReference type="PANTHER" id="PTHR42028">
    <property type="entry name" value="CHROMOSOME 1, WHOLE GENOME SHOTGUN SEQUENCE"/>
    <property type="match status" value="1"/>
</dbReference>
<evidence type="ECO:0000256" key="3">
    <source>
        <dbReference type="SAM" id="SignalP"/>
    </source>
</evidence>
<evidence type="ECO:0000313" key="5">
    <source>
        <dbReference type="EMBL" id="PMD28086.1"/>
    </source>
</evidence>
<proteinExistence type="predicted"/>
<feature type="chain" id="PRO_5014397754" description="DUF7137 domain-containing protein" evidence="3">
    <location>
        <begin position="24"/>
        <end position="290"/>
    </location>
</feature>
<feature type="signal peptide" evidence="3">
    <location>
        <begin position="1"/>
        <end position="23"/>
    </location>
</feature>
<dbReference type="PANTHER" id="PTHR42028:SF1">
    <property type="entry name" value="YALI0E30657P"/>
    <property type="match status" value="1"/>
</dbReference>
<evidence type="ECO:0000256" key="2">
    <source>
        <dbReference type="SAM" id="Phobius"/>
    </source>
</evidence>
<dbReference type="Proteomes" id="UP000235672">
    <property type="component" value="Unassembled WGS sequence"/>
</dbReference>
<name>A0A2J6QP95_9HELO</name>
<gene>
    <name evidence="5" type="ORF">NA56DRAFT_614166</name>
</gene>
<dbReference type="AlphaFoldDB" id="A0A2J6QP95"/>
<feature type="domain" description="DUF7137" evidence="4">
    <location>
        <begin position="116"/>
        <end position="252"/>
    </location>
</feature>
<organism evidence="5 6">
    <name type="scientific">Hyaloscypha hepaticicola</name>
    <dbReference type="NCBI Taxonomy" id="2082293"/>
    <lineage>
        <taxon>Eukaryota</taxon>
        <taxon>Fungi</taxon>
        <taxon>Dikarya</taxon>
        <taxon>Ascomycota</taxon>
        <taxon>Pezizomycotina</taxon>
        <taxon>Leotiomycetes</taxon>
        <taxon>Helotiales</taxon>
        <taxon>Hyaloscyphaceae</taxon>
        <taxon>Hyaloscypha</taxon>
    </lineage>
</organism>
<evidence type="ECO:0000313" key="6">
    <source>
        <dbReference type="Proteomes" id="UP000235672"/>
    </source>
</evidence>
<feature type="region of interest" description="Disordered" evidence="1">
    <location>
        <begin position="43"/>
        <end position="117"/>
    </location>
</feature>
<accession>A0A2J6QP95</accession>
<keyword evidence="2" id="KW-0472">Membrane</keyword>
<keyword evidence="6" id="KW-1185">Reference proteome</keyword>
<dbReference type="EMBL" id="KZ613464">
    <property type="protein sequence ID" value="PMD28086.1"/>
    <property type="molecule type" value="Genomic_DNA"/>
</dbReference>
<keyword evidence="2" id="KW-0812">Transmembrane</keyword>
<evidence type="ECO:0000256" key="1">
    <source>
        <dbReference type="SAM" id="MobiDB-lite"/>
    </source>
</evidence>
<reference evidence="5 6" key="1">
    <citation type="submission" date="2016-05" db="EMBL/GenBank/DDBJ databases">
        <title>A degradative enzymes factory behind the ericoid mycorrhizal symbiosis.</title>
        <authorList>
            <consortium name="DOE Joint Genome Institute"/>
            <person name="Martino E."/>
            <person name="Morin E."/>
            <person name="Grelet G."/>
            <person name="Kuo A."/>
            <person name="Kohler A."/>
            <person name="Daghino S."/>
            <person name="Barry K."/>
            <person name="Choi C."/>
            <person name="Cichocki N."/>
            <person name="Clum A."/>
            <person name="Copeland A."/>
            <person name="Hainaut M."/>
            <person name="Haridas S."/>
            <person name="Labutti K."/>
            <person name="Lindquist E."/>
            <person name="Lipzen A."/>
            <person name="Khouja H.-R."/>
            <person name="Murat C."/>
            <person name="Ohm R."/>
            <person name="Olson A."/>
            <person name="Spatafora J."/>
            <person name="Veneault-Fourrey C."/>
            <person name="Henrissat B."/>
            <person name="Grigoriev I."/>
            <person name="Martin F."/>
            <person name="Perotto S."/>
        </authorList>
    </citation>
    <scope>NUCLEOTIDE SEQUENCE [LARGE SCALE GENOMIC DNA]</scope>
    <source>
        <strain evidence="5 6">UAMH 7357</strain>
    </source>
</reference>
<dbReference type="OrthoDB" id="2435509at2759"/>
<sequence length="290" mass="31203">MHTSRNLQFYAIIFLFLSTFTTAWPWPRWLPELDSLIVRQNSGNSSTFPNSSDPTGKASSGADKSSASFKPTPTKTLVSAGKTTTLYETAPPSTTDGRSGNKTATGTQHTSYDPRLPAGGVSMLTPAAISGQQYFKIGDYVTFGWNYTSLEATPTAVNVMATCTVNQQLYTLAANVTVSNATNAVTWDTGAYQQTALSDPLLTNIYTLIIYDAASDISATAEAGYLAVQDTYTFGMYTPQPYTPLSDFICATCNGALGPMEKRALSMMFGMCVLTVLSFGWFVNGLGVIW</sequence>
<keyword evidence="3" id="KW-0732">Signal</keyword>
<dbReference type="InterPro" id="IPR055561">
    <property type="entry name" value="DUF7137"/>
</dbReference>
<feature type="compositionally biased region" description="Polar residues" evidence="1">
    <location>
        <begin position="43"/>
        <end position="54"/>
    </location>
</feature>
<feature type="compositionally biased region" description="Polar residues" evidence="1">
    <location>
        <begin position="69"/>
        <end position="111"/>
    </location>
</feature>
<evidence type="ECO:0000259" key="4">
    <source>
        <dbReference type="Pfam" id="PF23585"/>
    </source>
</evidence>
<feature type="transmembrane region" description="Helical" evidence="2">
    <location>
        <begin position="267"/>
        <end position="289"/>
    </location>
</feature>
<dbReference type="Pfam" id="PF23585">
    <property type="entry name" value="DUF7137"/>
    <property type="match status" value="1"/>
</dbReference>
<protein>
    <recommendedName>
        <fullName evidence="4">DUF7137 domain-containing protein</fullName>
    </recommendedName>
</protein>
<keyword evidence="2" id="KW-1133">Transmembrane helix</keyword>
<feature type="compositionally biased region" description="Low complexity" evidence="1">
    <location>
        <begin position="56"/>
        <end position="68"/>
    </location>
</feature>